<feature type="domain" description="Gfd2/YDR514C-like C-terminal" evidence="1">
    <location>
        <begin position="9"/>
        <end position="196"/>
    </location>
</feature>
<evidence type="ECO:0000259" key="1">
    <source>
        <dbReference type="Pfam" id="PF21762"/>
    </source>
</evidence>
<proteinExistence type="predicted"/>
<dbReference type="PANTHER" id="PTHR28083">
    <property type="entry name" value="GOOD FOR FULL DBP5 ACTIVITY PROTEIN 2"/>
    <property type="match status" value="1"/>
</dbReference>
<dbReference type="PANTHER" id="PTHR28083:SF1">
    <property type="entry name" value="GOOD FOR FULL DBP5 ACTIVITY PROTEIN 2"/>
    <property type="match status" value="1"/>
</dbReference>
<comment type="caution">
    <text evidence="2">The sequence shown here is derived from an EMBL/GenBank/DDBJ whole genome shotgun (WGS) entry which is preliminary data.</text>
</comment>
<dbReference type="InterPro" id="IPR036397">
    <property type="entry name" value="RNaseH_sf"/>
</dbReference>
<dbReference type="OrthoDB" id="5953249at2759"/>
<dbReference type="GO" id="GO:0003676">
    <property type="term" value="F:nucleic acid binding"/>
    <property type="evidence" value="ECO:0007669"/>
    <property type="project" value="InterPro"/>
</dbReference>
<gene>
    <name evidence="2" type="ORF">EJ04DRAFT_399242</name>
</gene>
<dbReference type="InterPro" id="IPR040151">
    <property type="entry name" value="Gfd2/YDR514C-like"/>
</dbReference>
<dbReference type="GO" id="GO:0005634">
    <property type="term" value="C:nucleus"/>
    <property type="evidence" value="ECO:0007669"/>
    <property type="project" value="TreeGrafter"/>
</dbReference>
<protein>
    <recommendedName>
        <fullName evidence="1">Gfd2/YDR514C-like C-terminal domain-containing protein</fullName>
    </recommendedName>
</protein>
<evidence type="ECO:0000313" key="3">
    <source>
        <dbReference type="Proteomes" id="UP000799444"/>
    </source>
</evidence>
<accession>A0A9P4QNE5</accession>
<dbReference type="AlphaFoldDB" id="A0A9P4QNE5"/>
<dbReference type="InterPro" id="IPR012337">
    <property type="entry name" value="RNaseH-like_sf"/>
</dbReference>
<evidence type="ECO:0000313" key="2">
    <source>
        <dbReference type="EMBL" id="KAF2729560.1"/>
    </source>
</evidence>
<name>A0A9P4QNE5_9PLEO</name>
<dbReference type="Proteomes" id="UP000799444">
    <property type="component" value="Unassembled WGS sequence"/>
</dbReference>
<keyword evidence="3" id="KW-1185">Reference proteome</keyword>
<dbReference type="SUPFAM" id="SSF53098">
    <property type="entry name" value="Ribonuclease H-like"/>
    <property type="match status" value="1"/>
</dbReference>
<dbReference type="Gene3D" id="3.30.420.10">
    <property type="entry name" value="Ribonuclease H-like superfamily/Ribonuclease H"/>
    <property type="match status" value="1"/>
</dbReference>
<reference evidence="2" key="1">
    <citation type="journal article" date="2020" name="Stud. Mycol.">
        <title>101 Dothideomycetes genomes: a test case for predicting lifestyles and emergence of pathogens.</title>
        <authorList>
            <person name="Haridas S."/>
            <person name="Albert R."/>
            <person name="Binder M."/>
            <person name="Bloem J."/>
            <person name="Labutti K."/>
            <person name="Salamov A."/>
            <person name="Andreopoulos B."/>
            <person name="Baker S."/>
            <person name="Barry K."/>
            <person name="Bills G."/>
            <person name="Bluhm B."/>
            <person name="Cannon C."/>
            <person name="Castanera R."/>
            <person name="Culley D."/>
            <person name="Daum C."/>
            <person name="Ezra D."/>
            <person name="Gonzalez J."/>
            <person name="Henrissat B."/>
            <person name="Kuo A."/>
            <person name="Liang C."/>
            <person name="Lipzen A."/>
            <person name="Lutzoni F."/>
            <person name="Magnuson J."/>
            <person name="Mondo S."/>
            <person name="Nolan M."/>
            <person name="Ohm R."/>
            <person name="Pangilinan J."/>
            <person name="Park H.-J."/>
            <person name="Ramirez L."/>
            <person name="Alfaro M."/>
            <person name="Sun H."/>
            <person name="Tritt A."/>
            <person name="Yoshinaga Y."/>
            <person name="Zwiers L.-H."/>
            <person name="Turgeon B."/>
            <person name="Goodwin S."/>
            <person name="Spatafora J."/>
            <person name="Crous P."/>
            <person name="Grigoriev I."/>
        </authorList>
    </citation>
    <scope>NUCLEOTIDE SEQUENCE</scope>
    <source>
        <strain evidence="2">CBS 125425</strain>
    </source>
</reference>
<sequence>APSALTDAVIVGLDVEWWEWDKDDLTELGVSILDTRLIPWTATIIQALSSVYTYHFRIKENAHLVNTDLCPGSPDNFQFGITKFINKEQARDMLLKAFTWPLREDTSELRPVIFVGHAVDNDIAMLQQHFGIDISALGCIVATVDTQQMAIEAGIRAKKQGVIGLRDLIGWFKVDVDPGELHTAGNDVAYTMIAAFLCAHKATKIIYPHQSVIKFILNRLKYRDHRLVDSRFGTEVFCTLCDSEEHMEQDCKEFVLCEKCGLYPRRVDQAMEHKTEKCVAGLKDLHSQSASPMKYPIPCQDCIMSISPDRFSKAYSHLTEDC</sequence>
<feature type="non-terminal residue" evidence="2">
    <location>
        <position position="1"/>
    </location>
</feature>
<feature type="non-terminal residue" evidence="2">
    <location>
        <position position="322"/>
    </location>
</feature>
<dbReference type="EMBL" id="ML996242">
    <property type="protein sequence ID" value="KAF2729560.1"/>
    <property type="molecule type" value="Genomic_DNA"/>
</dbReference>
<dbReference type="Pfam" id="PF21762">
    <property type="entry name" value="DEDDh_C"/>
    <property type="match status" value="1"/>
</dbReference>
<dbReference type="InterPro" id="IPR048519">
    <property type="entry name" value="Gfd2/YDR514C-like_C"/>
</dbReference>
<organism evidence="2 3">
    <name type="scientific">Polyplosphaeria fusca</name>
    <dbReference type="NCBI Taxonomy" id="682080"/>
    <lineage>
        <taxon>Eukaryota</taxon>
        <taxon>Fungi</taxon>
        <taxon>Dikarya</taxon>
        <taxon>Ascomycota</taxon>
        <taxon>Pezizomycotina</taxon>
        <taxon>Dothideomycetes</taxon>
        <taxon>Pleosporomycetidae</taxon>
        <taxon>Pleosporales</taxon>
        <taxon>Tetraplosphaeriaceae</taxon>
        <taxon>Polyplosphaeria</taxon>
    </lineage>
</organism>